<dbReference type="PANTHER" id="PTHR21011:SF1">
    <property type="entry name" value="SMALL RIBOSOMAL SUBUNIT PROTEIN BS6M"/>
    <property type="match status" value="1"/>
</dbReference>
<dbReference type="InterPro" id="IPR020814">
    <property type="entry name" value="Ribosomal_S6_plastid/chlpt"/>
</dbReference>
<evidence type="ECO:0000313" key="9">
    <source>
        <dbReference type="EMBL" id="QRN73279.1"/>
    </source>
</evidence>
<dbReference type="GO" id="GO:0005840">
    <property type="term" value="C:ribosome"/>
    <property type="evidence" value="ECO:0007669"/>
    <property type="project" value="UniProtKB-KW"/>
</dbReference>
<dbReference type="Gene3D" id="3.30.70.60">
    <property type="match status" value="1"/>
</dbReference>
<dbReference type="InterPro" id="IPR035980">
    <property type="entry name" value="Ribosomal_bS6_sf"/>
</dbReference>
<geneLocation type="chloroplast" evidence="6"/>
<keyword evidence="2" id="KW-0694">RNA-binding</keyword>
<dbReference type="AlphaFoldDB" id="A0A891ZNL7"/>
<dbReference type="GO" id="GO:0070181">
    <property type="term" value="F:small ribosomal subunit rRNA binding"/>
    <property type="evidence" value="ECO:0007669"/>
    <property type="project" value="TreeGrafter"/>
</dbReference>
<dbReference type="EMBL" id="MT471326">
    <property type="protein sequence ID" value="QRN72955.1"/>
    <property type="molecule type" value="Genomic_DNA"/>
</dbReference>
<dbReference type="InterPro" id="IPR014717">
    <property type="entry name" value="Transl_elong_EF1B/ribsomal_bS6"/>
</dbReference>
<keyword evidence="2 6" id="KW-0689">Ribosomal protein</keyword>
<proteinExistence type="inferred from homology"/>
<evidence type="ECO:0000313" key="7">
    <source>
        <dbReference type="EMBL" id="QRN73063.1"/>
    </source>
</evidence>
<dbReference type="GO" id="GO:0009507">
    <property type="term" value="C:chloroplast"/>
    <property type="evidence" value="ECO:0007669"/>
    <property type="project" value="UniProtKB-SubCell"/>
</dbReference>
<organism evidence="6">
    <name type="scientific">Phaeocystis globosa</name>
    <dbReference type="NCBI Taxonomy" id="33658"/>
    <lineage>
        <taxon>Eukaryota</taxon>
        <taxon>Haptista</taxon>
        <taxon>Haptophyta</taxon>
        <taxon>Prymnesiophyceae</taxon>
        <taxon>Phaeocystales</taxon>
        <taxon>Phaeocystaceae</taxon>
        <taxon>Phaeocystis</taxon>
    </lineage>
</organism>
<evidence type="ECO:0000256" key="2">
    <source>
        <dbReference type="HAMAP-Rule" id="MF_00360"/>
    </source>
</evidence>
<keyword evidence="6" id="KW-0150">Chloroplast</keyword>
<evidence type="ECO:0000313" key="6">
    <source>
        <dbReference type="EMBL" id="QRN72955.1"/>
    </source>
</evidence>
<dbReference type="SUPFAM" id="SSF54995">
    <property type="entry name" value="Ribosomal protein S6"/>
    <property type="match status" value="1"/>
</dbReference>
<reference evidence="8" key="2">
    <citation type="journal article" name="Harmful Algae">
        <title>Development of a high-resolution molecular marker for tracking Phaeocystis globosa genetic diversity through comparative analysis of chloroplast genomes.</title>
        <authorList>
            <person name="Song H."/>
            <person name="Liu F."/>
            <person name="Li Z."/>
            <person name="Xu Q."/>
            <person name="Chen Y."/>
            <person name="Yu Z."/>
            <person name="Chen N."/>
        </authorList>
    </citation>
    <scope>NUCLEOTIDE SEQUENCE</scope>
    <source>
        <strain evidence="8">CNS00067</strain>
    </source>
</reference>
<keyword evidence="2" id="KW-0687">Ribonucleoprotein</keyword>
<dbReference type="EMBL" id="MT471328">
    <property type="protein sequence ID" value="QRN73171.1"/>
    <property type="molecule type" value="Genomic_DNA"/>
</dbReference>
<dbReference type="EMBL" id="MT471324">
    <property type="protein sequence ID" value="QRN72739.1"/>
    <property type="molecule type" value="Genomic_DNA"/>
</dbReference>
<gene>
    <name evidence="2 6" type="primary">rps6</name>
</gene>
<dbReference type="Pfam" id="PF01250">
    <property type="entry name" value="Ribosomal_S6"/>
    <property type="match status" value="1"/>
</dbReference>
<dbReference type="HAMAP" id="MF_00360">
    <property type="entry name" value="Ribosomal_bS6"/>
    <property type="match status" value="1"/>
</dbReference>
<evidence type="ECO:0000313" key="5">
    <source>
        <dbReference type="EMBL" id="QRN72847.1"/>
    </source>
</evidence>
<dbReference type="EMBL" id="MT471323">
    <property type="protein sequence ID" value="QRN72631.1"/>
    <property type="molecule type" value="Genomic_DNA"/>
</dbReference>
<comment type="similarity">
    <text evidence="1 2">Belongs to the bacterial ribosomal protein bS6 family.</text>
</comment>
<comment type="function">
    <text evidence="2">Binds together with bS18 to 16S ribosomal RNA.</text>
</comment>
<keyword evidence="2" id="KW-0699">rRNA-binding</keyword>
<accession>A0A891ZNL7</accession>
<dbReference type="CDD" id="cd00473">
    <property type="entry name" value="bS6"/>
    <property type="match status" value="1"/>
</dbReference>
<dbReference type="GO" id="GO:0006412">
    <property type="term" value="P:translation"/>
    <property type="evidence" value="ECO:0007669"/>
    <property type="project" value="UniProtKB-UniRule"/>
</dbReference>
<evidence type="ECO:0000313" key="10">
    <source>
        <dbReference type="EMBL" id="QRN73387.1"/>
    </source>
</evidence>
<sequence length="100" mass="11617">MRKELELYEILLLLDPNLIDNEVNNKIEFYQEFLMGKGSKVMVQNQGRKGLSYSIKKFEAANFIQIVFLGNGKLINLLNSTIGRDERVLRHIVTKLNKTF</sequence>
<dbReference type="NCBIfam" id="TIGR00166">
    <property type="entry name" value="S6"/>
    <property type="match status" value="1"/>
</dbReference>
<dbReference type="GO" id="GO:0003735">
    <property type="term" value="F:structural constituent of ribosome"/>
    <property type="evidence" value="ECO:0007669"/>
    <property type="project" value="InterPro"/>
</dbReference>
<protein>
    <recommendedName>
        <fullName evidence="2">Small ribosomal subunit protein bS6c</fullName>
    </recommendedName>
</protein>
<name>A0A891ZNL7_9EUKA</name>
<evidence type="ECO:0000313" key="4">
    <source>
        <dbReference type="EMBL" id="QRN72739.1"/>
    </source>
</evidence>
<dbReference type="EMBL" id="MT471330">
    <property type="protein sequence ID" value="QRN73387.1"/>
    <property type="molecule type" value="Genomic_DNA"/>
</dbReference>
<dbReference type="InterPro" id="IPR000529">
    <property type="entry name" value="Ribosomal_bS6"/>
</dbReference>
<evidence type="ECO:0000313" key="8">
    <source>
        <dbReference type="EMBL" id="QRN73171.1"/>
    </source>
</evidence>
<dbReference type="EMBL" id="MT471327">
    <property type="protein sequence ID" value="QRN73063.1"/>
    <property type="molecule type" value="Genomic_DNA"/>
</dbReference>
<dbReference type="EMBL" id="MT471325">
    <property type="protein sequence ID" value="QRN72847.1"/>
    <property type="molecule type" value="Genomic_DNA"/>
</dbReference>
<comment type="subcellular location">
    <subcellularLocation>
        <location evidence="2">Plastid</location>
        <location evidence="2">Chloroplast</location>
    </subcellularLocation>
</comment>
<dbReference type="GO" id="GO:1990904">
    <property type="term" value="C:ribonucleoprotein complex"/>
    <property type="evidence" value="ECO:0007669"/>
    <property type="project" value="UniProtKB-KW"/>
</dbReference>
<evidence type="ECO:0000256" key="1">
    <source>
        <dbReference type="ARBA" id="ARBA00009512"/>
    </source>
</evidence>
<evidence type="ECO:0000313" key="3">
    <source>
        <dbReference type="EMBL" id="QRN72631.1"/>
    </source>
</evidence>
<dbReference type="EMBL" id="MT471329">
    <property type="protein sequence ID" value="QRN73279.1"/>
    <property type="molecule type" value="Genomic_DNA"/>
</dbReference>
<keyword evidence="6" id="KW-0934">Plastid</keyword>
<dbReference type="PANTHER" id="PTHR21011">
    <property type="entry name" value="MITOCHONDRIAL 28S RIBOSOMAL PROTEIN S6"/>
    <property type="match status" value="1"/>
</dbReference>
<reference evidence="6" key="1">
    <citation type="submission" date="2020-05" db="EMBL/GenBank/DDBJ databases">
        <authorList>
            <person name="Song H."/>
            <person name="Chen N."/>
        </authorList>
    </citation>
    <scope>NUCLEOTIDE SEQUENCE</scope>
    <source>
        <strain evidence="3">CNS00062</strain>
        <strain evidence="4">CNS00063</strain>
        <strain evidence="5">CNS00064</strain>
        <strain evidence="6">CNS00065</strain>
        <strain evidence="7">CNS00066</strain>
        <strain evidence="9">CNS00075</strain>
        <strain evidence="10">CNS00076</strain>
    </source>
</reference>